<gene>
    <name evidence="3" type="ORF">GCM10011363_01780</name>
</gene>
<dbReference type="Proteomes" id="UP000645462">
    <property type="component" value="Unassembled WGS sequence"/>
</dbReference>
<sequence length="179" mass="19999">MMREAPVINTPRLRLRPHRMDDMEAFWAFYQTSRAVFIGAPKDRTHLFYGLSSEVVAWDWMGHGAWAIDTAEGDFIGQVAITQPPHFPEREIGWTLFEQAEGKGYATEAATAALGWAWEQGFDTLVSYITPENTRSRALAERLGAALDPEAPLPEGETAEETVVYRHSPDIDGSPEAYA</sequence>
<dbReference type="PANTHER" id="PTHR43792:SF1">
    <property type="entry name" value="N-ACETYLTRANSFERASE DOMAIN-CONTAINING PROTEIN"/>
    <property type="match status" value="1"/>
</dbReference>
<dbReference type="PANTHER" id="PTHR43792">
    <property type="entry name" value="GNAT FAMILY, PUTATIVE (AFU_ORTHOLOGUE AFUA_3G00765)-RELATED-RELATED"/>
    <property type="match status" value="1"/>
</dbReference>
<evidence type="ECO:0000259" key="2">
    <source>
        <dbReference type="PROSITE" id="PS51186"/>
    </source>
</evidence>
<dbReference type="InterPro" id="IPR000182">
    <property type="entry name" value="GNAT_dom"/>
</dbReference>
<dbReference type="SUPFAM" id="SSF55729">
    <property type="entry name" value="Acyl-CoA N-acyltransferases (Nat)"/>
    <property type="match status" value="1"/>
</dbReference>
<evidence type="ECO:0000256" key="1">
    <source>
        <dbReference type="SAM" id="MobiDB-lite"/>
    </source>
</evidence>
<dbReference type="EMBL" id="BMFC01000001">
    <property type="protein sequence ID" value="GGB88827.1"/>
    <property type="molecule type" value="Genomic_DNA"/>
</dbReference>
<dbReference type="Pfam" id="PF13302">
    <property type="entry name" value="Acetyltransf_3"/>
    <property type="match status" value="1"/>
</dbReference>
<organism evidence="3 4">
    <name type="scientific">Marivita lacus</name>
    <dbReference type="NCBI Taxonomy" id="1323742"/>
    <lineage>
        <taxon>Bacteria</taxon>
        <taxon>Pseudomonadati</taxon>
        <taxon>Pseudomonadota</taxon>
        <taxon>Alphaproteobacteria</taxon>
        <taxon>Rhodobacterales</taxon>
        <taxon>Roseobacteraceae</taxon>
        <taxon>Marivita</taxon>
    </lineage>
</organism>
<dbReference type="InterPro" id="IPR016181">
    <property type="entry name" value="Acyl_CoA_acyltransferase"/>
</dbReference>
<reference evidence="4" key="1">
    <citation type="journal article" date="2019" name="Int. J. Syst. Evol. Microbiol.">
        <title>The Global Catalogue of Microorganisms (GCM) 10K type strain sequencing project: providing services to taxonomists for standard genome sequencing and annotation.</title>
        <authorList>
            <consortium name="The Broad Institute Genomics Platform"/>
            <consortium name="The Broad Institute Genome Sequencing Center for Infectious Disease"/>
            <person name="Wu L."/>
            <person name="Ma J."/>
        </authorList>
    </citation>
    <scope>NUCLEOTIDE SEQUENCE [LARGE SCALE GENOMIC DNA]</scope>
    <source>
        <strain evidence="4">CGMCC 1.12478</strain>
    </source>
</reference>
<feature type="region of interest" description="Disordered" evidence="1">
    <location>
        <begin position="146"/>
        <end position="179"/>
    </location>
</feature>
<dbReference type="PROSITE" id="PS51186">
    <property type="entry name" value="GNAT"/>
    <property type="match status" value="1"/>
</dbReference>
<accession>A0ABQ1K767</accession>
<protein>
    <submittedName>
        <fullName evidence="3">N-acetyltransferase</fullName>
    </submittedName>
</protein>
<comment type="caution">
    <text evidence="3">The sequence shown here is derived from an EMBL/GenBank/DDBJ whole genome shotgun (WGS) entry which is preliminary data.</text>
</comment>
<dbReference type="InterPro" id="IPR051531">
    <property type="entry name" value="N-acetyltransferase"/>
</dbReference>
<name>A0ABQ1K767_9RHOB</name>
<evidence type="ECO:0000313" key="4">
    <source>
        <dbReference type="Proteomes" id="UP000645462"/>
    </source>
</evidence>
<feature type="domain" description="N-acetyltransferase" evidence="2">
    <location>
        <begin position="13"/>
        <end position="170"/>
    </location>
</feature>
<proteinExistence type="predicted"/>
<keyword evidence="4" id="KW-1185">Reference proteome</keyword>
<evidence type="ECO:0000313" key="3">
    <source>
        <dbReference type="EMBL" id="GGB88827.1"/>
    </source>
</evidence>
<dbReference type="Gene3D" id="3.40.630.30">
    <property type="match status" value="1"/>
</dbReference>